<dbReference type="AlphaFoldDB" id="A0A9X2ZNZ1"/>
<accession>A0A9X2ZNZ1</accession>
<dbReference type="RefSeq" id="WP_264285553.1">
    <property type="nucleotide sequence ID" value="NZ_JAOZEV010000002.1"/>
</dbReference>
<evidence type="ECO:0000313" key="1">
    <source>
        <dbReference type="EMBL" id="MCV9931178.1"/>
    </source>
</evidence>
<reference evidence="1" key="1">
    <citation type="submission" date="2022-10" db="EMBL/GenBank/DDBJ databases">
        <title>Two novel species of Flavobacterium.</title>
        <authorList>
            <person name="Liu Q."/>
            <person name="Xin Y.-H."/>
        </authorList>
    </citation>
    <scope>NUCLEOTIDE SEQUENCE</scope>
    <source>
        <strain evidence="1">LS1R47</strain>
    </source>
</reference>
<dbReference type="EMBL" id="JAOZEV010000002">
    <property type="protein sequence ID" value="MCV9931178.1"/>
    <property type="molecule type" value="Genomic_DNA"/>
</dbReference>
<dbReference type="Proteomes" id="UP001151133">
    <property type="component" value="Unassembled WGS sequence"/>
</dbReference>
<comment type="caution">
    <text evidence="1">The sequence shown here is derived from an EMBL/GenBank/DDBJ whole genome shotgun (WGS) entry which is preliminary data.</text>
</comment>
<gene>
    <name evidence="1" type="ORF">OIU80_02690</name>
</gene>
<evidence type="ECO:0000313" key="2">
    <source>
        <dbReference type="Proteomes" id="UP001151133"/>
    </source>
</evidence>
<protein>
    <submittedName>
        <fullName evidence="1">Uncharacterized protein</fullName>
    </submittedName>
</protein>
<name>A0A9X2ZNZ1_9FLAO</name>
<sequence length="94" mass="10429">MSSQALINHEPIIGEWTDFRKPKTADLLIFKQVLEGCAGVKYIPSAVATHELAGTNYRFRCTASTLSSEIAYEAIVKIFKPLVGNPHLVKITRI</sequence>
<organism evidence="1 2">
    <name type="scientific">Flavobacterium frigoritolerans</name>
    <dbReference type="NCBI Taxonomy" id="2987686"/>
    <lineage>
        <taxon>Bacteria</taxon>
        <taxon>Pseudomonadati</taxon>
        <taxon>Bacteroidota</taxon>
        <taxon>Flavobacteriia</taxon>
        <taxon>Flavobacteriales</taxon>
        <taxon>Flavobacteriaceae</taxon>
        <taxon>Flavobacterium</taxon>
    </lineage>
</organism>
<proteinExistence type="predicted"/>
<keyword evidence="2" id="KW-1185">Reference proteome</keyword>